<evidence type="ECO:0000313" key="2">
    <source>
        <dbReference type="EMBL" id="OMO78455.1"/>
    </source>
</evidence>
<feature type="compositionally biased region" description="Low complexity" evidence="1">
    <location>
        <begin position="182"/>
        <end position="194"/>
    </location>
</feature>
<reference evidence="3" key="1">
    <citation type="submission" date="2013-09" db="EMBL/GenBank/DDBJ databases">
        <title>Corchorus olitorius genome sequencing.</title>
        <authorList>
            <person name="Alam M."/>
            <person name="Haque M.S."/>
            <person name="Islam M.S."/>
            <person name="Emdad E.M."/>
            <person name="Islam M.M."/>
            <person name="Ahmed B."/>
            <person name="Halim A."/>
            <person name="Hossen Q.M.M."/>
            <person name="Hossain M.Z."/>
            <person name="Ahmed R."/>
            <person name="Khan M.M."/>
            <person name="Islam R."/>
            <person name="Rashid M.M."/>
            <person name="Khan S.A."/>
            <person name="Rahman M.S."/>
            <person name="Alam M."/>
            <person name="Yahiya A.S."/>
            <person name="Khan M.S."/>
            <person name="Azam M.S."/>
            <person name="Haque T."/>
            <person name="Lashkar M.Z.H."/>
            <person name="Akhand A.I."/>
            <person name="Morshed G."/>
            <person name="Roy S."/>
            <person name="Uddin K.S."/>
            <person name="Rabeya T."/>
            <person name="Hossain A.S."/>
            <person name="Chowdhury A."/>
            <person name="Snigdha A.R."/>
            <person name="Mortoza M.S."/>
            <person name="Matin S.A."/>
            <person name="Hoque S.M.E."/>
            <person name="Islam M.K."/>
            <person name="Roy D.K."/>
            <person name="Haider R."/>
            <person name="Moosa M.M."/>
            <person name="Elias S.M."/>
            <person name="Hasan A.M."/>
            <person name="Jahan S."/>
            <person name="Shafiuddin M."/>
            <person name="Mahmood N."/>
            <person name="Shommy N.S."/>
        </authorList>
    </citation>
    <scope>NUCLEOTIDE SEQUENCE [LARGE SCALE GENOMIC DNA]</scope>
    <source>
        <strain evidence="3">cv. O-4</strain>
    </source>
</reference>
<protein>
    <submittedName>
        <fullName evidence="2">Uncharacterized protein</fullName>
    </submittedName>
</protein>
<dbReference type="AlphaFoldDB" id="A0A1R3I768"/>
<proteinExistence type="predicted"/>
<feature type="region of interest" description="Disordered" evidence="1">
    <location>
        <begin position="1"/>
        <end position="25"/>
    </location>
</feature>
<name>A0A1R3I768_9ROSI</name>
<sequence length="237" mass="26286">MPPKETGKKVASSHNMALRGHESEKEHVDLPEIQQMFMDEIMNRFQSVILNMERKFKKKMEDQRTQTEGSIREAFGKTENNLKEVMERLPLLGGQNQIPMPDQQQIRQFLREMIPALGGVNVAMDDVEVPPPPLGVDNVLERQDPVLPIEEVADNVNEVNQAEIGVYVPPHVRGNGVGNGHQGIHNGHNGHNGARNGGNGNANGNGNNHRHAAPRQQQQQQRGALAPAHRAPVMEAF</sequence>
<gene>
    <name evidence="2" type="ORF">COLO4_24751</name>
</gene>
<accession>A0A1R3I768</accession>
<evidence type="ECO:0000256" key="1">
    <source>
        <dbReference type="SAM" id="MobiDB-lite"/>
    </source>
</evidence>
<dbReference type="EMBL" id="AWUE01018754">
    <property type="protein sequence ID" value="OMO78455.1"/>
    <property type="molecule type" value="Genomic_DNA"/>
</dbReference>
<comment type="caution">
    <text evidence="2">The sequence shown here is derived from an EMBL/GenBank/DDBJ whole genome shotgun (WGS) entry which is preliminary data.</text>
</comment>
<feature type="non-terminal residue" evidence="2">
    <location>
        <position position="237"/>
    </location>
</feature>
<evidence type="ECO:0000313" key="3">
    <source>
        <dbReference type="Proteomes" id="UP000187203"/>
    </source>
</evidence>
<dbReference type="Proteomes" id="UP000187203">
    <property type="component" value="Unassembled WGS sequence"/>
</dbReference>
<organism evidence="2 3">
    <name type="scientific">Corchorus olitorius</name>
    <dbReference type="NCBI Taxonomy" id="93759"/>
    <lineage>
        <taxon>Eukaryota</taxon>
        <taxon>Viridiplantae</taxon>
        <taxon>Streptophyta</taxon>
        <taxon>Embryophyta</taxon>
        <taxon>Tracheophyta</taxon>
        <taxon>Spermatophyta</taxon>
        <taxon>Magnoliopsida</taxon>
        <taxon>eudicotyledons</taxon>
        <taxon>Gunneridae</taxon>
        <taxon>Pentapetalae</taxon>
        <taxon>rosids</taxon>
        <taxon>malvids</taxon>
        <taxon>Malvales</taxon>
        <taxon>Malvaceae</taxon>
        <taxon>Grewioideae</taxon>
        <taxon>Apeibeae</taxon>
        <taxon>Corchorus</taxon>
    </lineage>
</organism>
<feature type="region of interest" description="Disordered" evidence="1">
    <location>
        <begin position="177"/>
        <end position="237"/>
    </location>
</feature>
<keyword evidence="3" id="KW-1185">Reference proteome</keyword>